<gene>
    <name evidence="1" type="ORF">CGI_10006677</name>
</gene>
<name>K1PV60_MAGGI</name>
<reference evidence="1" key="1">
    <citation type="journal article" date="2012" name="Nature">
        <title>The oyster genome reveals stress adaptation and complexity of shell formation.</title>
        <authorList>
            <person name="Zhang G."/>
            <person name="Fang X."/>
            <person name="Guo X."/>
            <person name="Li L."/>
            <person name="Luo R."/>
            <person name="Xu F."/>
            <person name="Yang P."/>
            <person name="Zhang L."/>
            <person name="Wang X."/>
            <person name="Qi H."/>
            <person name="Xiong Z."/>
            <person name="Que H."/>
            <person name="Xie Y."/>
            <person name="Holland P.W."/>
            <person name="Paps J."/>
            <person name="Zhu Y."/>
            <person name="Wu F."/>
            <person name="Chen Y."/>
            <person name="Wang J."/>
            <person name="Peng C."/>
            <person name="Meng J."/>
            <person name="Yang L."/>
            <person name="Liu J."/>
            <person name="Wen B."/>
            <person name="Zhang N."/>
            <person name="Huang Z."/>
            <person name="Zhu Q."/>
            <person name="Feng Y."/>
            <person name="Mount A."/>
            <person name="Hedgecock D."/>
            <person name="Xu Z."/>
            <person name="Liu Y."/>
            <person name="Domazet-Loso T."/>
            <person name="Du Y."/>
            <person name="Sun X."/>
            <person name="Zhang S."/>
            <person name="Liu B."/>
            <person name="Cheng P."/>
            <person name="Jiang X."/>
            <person name="Li J."/>
            <person name="Fan D."/>
            <person name="Wang W."/>
            <person name="Fu W."/>
            <person name="Wang T."/>
            <person name="Wang B."/>
            <person name="Zhang J."/>
            <person name="Peng Z."/>
            <person name="Li Y."/>
            <person name="Li N."/>
            <person name="Wang J."/>
            <person name="Chen M."/>
            <person name="He Y."/>
            <person name="Tan F."/>
            <person name="Song X."/>
            <person name="Zheng Q."/>
            <person name="Huang R."/>
            <person name="Yang H."/>
            <person name="Du X."/>
            <person name="Chen L."/>
            <person name="Yang M."/>
            <person name="Gaffney P.M."/>
            <person name="Wang S."/>
            <person name="Luo L."/>
            <person name="She Z."/>
            <person name="Ming Y."/>
            <person name="Huang W."/>
            <person name="Zhang S."/>
            <person name="Huang B."/>
            <person name="Zhang Y."/>
            <person name="Qu T."/>
            <person name="Ni P."/>
            <person name="Miao G."/>
            <person name="Wang J."/>
            <person name="Wang Q."/>
            <person name="Steinberg C.E."/>
            <person name="Wang H."/>
            <person name="Li N."/>
            <person name="Qian L."/>
            <person name="Zhang G."/>
            <person name="Li Y."/>
            <person name="Yang H."/>
            <person name="Liu X."/>
            <person name="Wang J."/>
            <person name="Yin Y."/>
            <person name="Wang J."/>
        </authorList>
    </citation>
    <scope>NUCLEOTIDE SEQUENCE [LARGE SCALE GENOMIC DNA]</scope>
    <source>
        <strain evidence="1">05x7-T-G4-1.051#20</strain>
    </source>
</reference>
<evidence type="ECO:0000313" key="1">
    <source>
        <dbReference type="EMBL" id="EKC20160.1"/>
    </source>
</evidence>
<protein>
    <submittedName>
        <fullName evidence="1">Uncharacterized protein</fullName>
    </submittedName>
</protein>
<dbReference type="InParanoid" id="K1PV60"/>
<dbReference type="EMBL" id="JH816511">
    <property type="protein sequence ID" value="EKC20160.1"/>
    <property type="molecule type" value="Genomic_DNA"/>
</dbReference>
<sequence length="81" mass="8998">MFHIAAKPMGYFSYNGFKKNAVQTFILWMVLVNTSIDFIACEPGFLDQTAEQPVPIQIMVTGVQKGVNVQRTSVTCLRAAN</sequence>
<dbReference type="HOGENOM" id="CLU_2576168_0_0_1"/>
<organism evidence="1">
    <name type="scientific">Magallana gigas</name>
    <name type="common">Pacific oyster</name>
    <name type="synonym">Crassostrea gigas</name>
    <dbReference type="NCBI Taxonomy" id="29159"/>
    <lineage>
        <taxon>Eukaryota</taxon>
        <taxon>Metazoa</taxon>
        <taxon>Spiralia</taxon>
        <taxon>Lophotrochozoa</taxon>
        <taxon>Mollusca</taxon>
        <taxon>Bivalvia</taxon>
        <taxon>Autobranchia</taxon>
        <taxon>Pteriomorphia</taxon>
        <taxon>Ostreida</taxon>
        <taxon>Ostreoidea</taxon>
        <taxon>Ostreidae</taxon>
        <taxon>Magallana</taxon>
    </lineage>
</organism>
<accession>K1PV60</accession>
<proteinExistence type="predicted"/>
<dbReference type="AlphaFoldDB" id="K1PV60"/>